<dbReference type="Gene3D" id="2.130.10.10">
    <property type="entry name" value="YVTN repeat-like/Quinoprotein amine dehydrogenase"/>
    <property type="match status" value="1"/>
</dbReference>
<keyword evidence="1" id="KW-0812">Transmembrane</keyword>
<dbReference type="AlphaFoldDB" id="A0A1X7J1S4"/>
<feature type="transmembrane region" description="Helical" evidence="1">
    <location>
        <begin position="12"/>
        <end position="35"/>
    </location>
</feature>
<dbReference type="InterPro" id="IPR015943">
    <property type="entry name" value="WD40/YVTN_repeat-like_dom_sf"/>
</dbReference>
<protein>
    <submittedName>
        <fullName evidence="2">Outer membrane protein assembly factor BamB, contains PQQ-like beta-propeller repeat</fullName>
    </submittedName>
</protein>
<dbReference type="SUPFAM" id="SSF50998">
    <property type="entry name" value="Quinoprotein alcohol dehydrogenase-like"/>
    <property type="match status" value="1"/>
</dbReference>
<evidence type="ECO:0000256" key="1">
    <source>
        <dbReference type="SAM" id="Phobius"/>
    </source>
</evidence>
<proteinExistence type="predicted"/>
<accession>A0A1X7J1S4</accession>
<dbReference type="STRING" id="561061.SAMN05660862_1360"/>
<gene>
    <name evidence="2" type="ORF">SAMN05660862_1360</name>
</gene>
<name>A0A1X7J1S4_9SPHI</name>
<keyword evidence="3" id="KW-1185">Reference proteome</keyword>
<keyword evidence="1" id="KW-1133">Transmembrane helix</keyword>
<sequence length="885" mass="101253">MFTFGFDTDLCVMRNTIIVTVLLFIAVIGASIYYFSGLNSEKKETVKPLTFLPEETFLITAFQNDPTTDNIFKDFEIFEAILGKQETKQLQLLKSKLLRSTALQPYVEATEIYVSFHPEKDKISTLITIPTVDKIKDVDLPALLTSLEKSFKVNKQDTLGHTLFSMDYGAKDSLLYVTYVKDIFFASPSKELILLVLDNNKPKLDKAHINYFVDNNSRKAPLSVYFIHDQVKNMGSHILRSKYGKTIALFDNLGGQSAWNLNFKNDALILSGESETEHKKENYIELFSYQTKTTQSLYNYFPDNTASYLSFSISNNDRFKEDLRQLFEKRNELKTVNTLQENIQKQKGIHIGTDIGAILGSEFAVVEQSNQAELLFIRLKNKSTITSRLARLASAVTDSIQRFDQSNILYSLLGDPAKAFPRPYFTQIGDVLVLANSLQTLQEYQKDWRRANLLVGTLGFKNFEKIQGNEANITYFLRMRTSSSLIQRLLKPAYQKTFTNKDNYGYQDFFSWSFQISGNNGRFLSSIYGIFKSKAALGATPEWTYEFENRPITQPWVFQHSDTSQFIVVQEQDHTIHGIHPAGKKLWSTVFSGRVVGEAQQLDDRSIILLTDKDRLYRFDTSGKPLPGFSISLPATPTATPTIAQINNEQLIFIPAGRRMLVYDIQGKEVESWKNKTIDGQIHFDIKIQEGHVYVGTDNGHFYQYDDHGKLLKEEILYSTTFKNPITVAPNSDNKSVLYTVDTDGYLYTLDFVNKPTRRKISNWDSKTRLAFESTVNRNNPLMVSLNKKELATYSVRDTSKIFGFNFTQEVTDRPQFFRNDANSVFIGVAERANSLIYLFDEKGAVVNGFPIEALPNFYYGKIDYNSGNYLLCIRRDKKLYAFKN</sequence>
<dbReference type="InterPro" id="IPR011047">
    <property type="entry name" value="Quinoprotein_ADH-like_sf"/>
</dbReference>
<dbReference type="EMBL" id="FXAU01000002">
    <property type="protein sequence ID" value="SMG21530.1"/>
    <property type="molecule type" value="Genomic_DNA"/>
</dbReference>
<organism evidence="2 3">
    <name type="scientific">Sphingobacterium psychroaquaticum</name>
    <dbReference type="NCBI Taxonomy" id="561061"/>
    <lineage>
        <taxon>Bacteria</taxon>
        <taxon>Pseudomonadati</taxon>
        <taxon>Bacteroidota</taxon>
        <taxon>Sphingobacteriia</taxon>
        <taxon>Sphingobacteriales</taxon>
        <taxon>Sphingobacteriaceae</taxon>
        <taxon>Sphingobacterium</taxon>
    </lineage>
</organism>
<dbReference type="Proteomes" id="UP000192980">
    <property type="component" value="Unassembled WGS sequence"/>
</dbReference>
<keyword evidence="1" id="KW-0472">Membrane</keyword>
<evidence type="ECO:0000313" key="3">
    <source>
        <dbReference type="Proteomes" id="UP000192980"/>
    </source>
</evidence>
<reference evidence="2 3" key="1">
    <citation type="submission" date="2017-04" db="EMBL/GenBank/DDBJ databases">
        <authorList>
            <person name="Afonso C.L."/>
            <person name="Miller P.J."/>
            <person name="Scott M.A."/>
            <person name="Spackman E."/>
            <person name="Goraichik I."/>
            <person name="Dimitrov K.M."/>
            <person name="Suarez D.L."/>
            <person name="Swayne D.E."/>
        </authorList>
    </citation>
    <scope>NUCLEOTIDE SEQUENCE [LARGE SCALE GENOMIC DNA]</scope>
    <source>
        <strain evidence="2 3">DSM 22418</strain>
    </source>
</reference>
<evidence type="ECO:0000313" key="2">
    <source>
        <dbReference type="EMBL" id="SMG21530.1"/>
    </source>
</evidence>